<feature type="chain" id="PRO_5020483225" evidence="10">
    <location>
        <begin position="38"/>
        <end position="744"/>
    </location>
</feature>
<dbReference type="SMART" id="SM00965">
    <property type="entry name" value="STN"/>
    <property type="match status" value="1"/>
</dbReference>
<evidence type="ECO:0000256" key="10">
    <source>
        <dbReference type="SAM" id="SignalP"/>
    </source>
</evidence>
<dbReference type="InterPro" id="IPR038591">
    <property type="entry name" value="NolW-like_sf"/>
</dbReference>
<dbReference type="InterPro" id="IPR011662">
    <property type="entry name" value="Secretin/TonB_short_N"/>
</dbReference>
<dbReference type="FunFam" id="3.30.1370.130:FF:000001">
    <property type="entry name" value="Type IV pilus secretin PilQ"/>
    <property type="match status" value="1"/>
</dbReference>
<evidence type="ECO:0000256" key="5">
    <source>
        <dbReference type="ARBA" id="ARBA00023136"/>
    </source>
</evidence>
<evidence type="ECO:0000256" key="9">
    <source>
        <dbReference type="SAM" id="MobiDB-lite"/>
    </source>
</evidence>
<accession>A0A4Q7ZA73</accession>
<dbReference type="Proteomes" id="UP000292423">
    <property type="component" value="Unassembled WGS sequence"/>
</dbReference>
<dbReference type="GO" id="GO:0009306">
    <property type="term" value="P:protein secretion"/>
    <property type="evidence" value="ECO:0007669"/>
    <property type="project" value="InterPro"/>
</dbReference>
<dbReference type="Pfam" id="PF03958">
    <property type="entry name" value="Secretin_N"/>
    <property type="match status" value="1"/>
</dbReference>
<feature type="signal peptide" evidence="10">
    <location>
        <begin position="1"/>
        <end position="37"/>
    </location>
</feature>
<dbReference type="InterPro" id="IPR051808">
    <property type="entry name" value="Type_IV_pilus_biogenesis"/>
</dbReference>
<feature type="region of interest" description="Disordered" evidence="9">
    <location>
        <begin position="164"/>
        <end position="200"/>
    </location>
</feature>
<dbReference type="Gene3D" id="2.60.40.3470">
    <property type="match status" value="1"/>
</dbReference>
<evidence type="ECO:0000256" key="4">
    <source>
        <dbReference type="ARBA" id="ARBA00022927"/>
    </source>
</evidence>
<dbReference type="Pfam" id="PF00263">
    <property type="entry name" value="Secretin"/>
    <property type="match status" value="1"/>
</dbReference>
<name>A0A4Q7ZA73_9GAMM</name>
<dbReference type="Gene3D" id="3.30.1370.120">
    <property type="match status" value="1"/>
</dbReference>
<evidence type="ECO:0000313" key="12">
    <source>
        <dbReference type="EMBL" id="RZU47467.1"/>
    </source>
</evidence>
<feature type="region of interest" description="Disordered" evidence="9">
    <location>
        <begin position="427"/>
        <end position="446"/>
    </location>
</feature>
<comment type="caution">
    <text evidence="12">The sequence shown here is derived from an EMBL/GenBank/DDBJ whole genome shotgun (WGS) entry which is preliminary data.</text>
</comment>
<dbReference type="GO" id="GO:0009279">
    <property type="term" value="C:cell outer membrane"/>
    <property type="evidence" value="ECO:0007669"/>
    <property type="project" value="UniProtKB-SubCell"/>
</dbReference>
<evidence type="ECO:0000256" key="7">
    <source>
        <dbReference type="RuleBase" id="RU004003"/>
    </source>
</evidence>
<keyword evidence="13" id="KW-1185">Reference proteome</keyword>
<organism evidence="12 13">
    <name type="scientific">Fluviicoccus keumensis</name>
    <dbReference type="NCBI Taxonomy" id="1435465"/>
    <lineage>
        <taxon>Bacteria</taxon>
        <taxon>Pseudomonadati</taxon>
        <taxon>Pseudomonadota</taxon>
        <taxon>Gammaproteobacteria</taxon>
        <taxon>Moraxellales</taxon>
        <taxon>Moraxellaceae</taxon>
        <taxon>Fluviicoccus</taxon>
    </lineage>
</organism>
<dbReference type="InterPro" id="IPR001775">
    <property type="entry name" value="GspD/PilQ"/>
</dbReference>
<keyword evidence="4" id="KW-0653">Protein transport</keyword>
<dbReference type="Pfam" id="PF11741">
    <property type="entry name" value="AMIN"/>
    <property type="match status" value="2"/>
</dbReference>
<dbReference type="InterPro" id="IPR004846">
    <property type="entry name" value="T2SS/T3SS_dom"/>
</dbReference>
<dbReference type="PANTHER" id="PTHR30604:SF1">
    <property type="entry name" value="DNA UTILIZATION PROTEIN HOFQ"/>
    <property type="match status" value="1"/>
</dbReference>
<keyword evidence="3 10" id="KW-0732">Signal</keyword>
<sequence length="744" mass="80780">MINRITMNNNKVTGKGFKMRRLVLGLGLVSLMQLANAADRMLLKQVDFVTLPGDEIEVKLGFDHAPPQLQSYQIEKPARLVFDLPNTKNGLPSRYLSLGNGNARSLTVVDNQERTRLVVNLGEVTGYVSRVEGNTLVLRIGKTETGAQPGTAGNRVVDTAPAATTTASASVQPVSSSADSRSTVKSSSSTPRIDGVDFRRGDQGDGQIMIDLSQSTIPVDVQQQGNKIIAKFIGAKLPESLRRRLDVGDFATPVKVIEAYNEGANGVMVIQPQGEFEYLAYQADNRMTISVKPVLKEERRRKEFTYTGEKLSLNFQDIEVRSVLQLIADFTSLNLVASDTVSGRITLRLQNVPWDQALDLILKTKGLDKRTVGNVMLVAPADEIAARERLELESQTQTEQIVPLRTEYIQVNYAKAADMQALIASGSSGGNAQGSSNSSLLSPRGSVSVDSRTNMLVIQDTAKKIDEVRELIAKLDVPIKQVMIEARIVLADSSFAKELGVQWGVAHDRFNANSRYMVGGSRTTLSDLRDVQIDQLTGTRKYTITQPQDLAVDLGIDKAGSSSLALGIMDSDNIVLDLELSALQSDGHGEVIATPRVLTADKQKARVATGKQVPYQEKTSSGATSVKFVNAELSLEVTPSITPDGRVNMELLVNNDSLGEVLSNGAVTINTNRITTNVLVDDGQTVVLGGIFKESSNKGVTKTPVLGDIPYLGRLFRQDIKRNDKVELLIFVTPRLMTDTVAGK</sequence>
<evidence type="ECO:0000256" key="1">
    <source>
        <dbReference type="ARBA" id="ARBA00004370"/>
    </source>
</evidence>
<feature type="compositionally biased region" description="Low complexity" evidence="9">
    <location>
        <begin position="433"/>
        <end position="446"/>
    </location>
</feature>
<dbReference type="InterPro" id="IPR013355">
    <property type="entry name" value="Pilus_4_PilQ"/>
</dbReference>
<keyword evidence="6" id="KW-0998">Cell outer membrane</keyword>
<keyword evidence="2 8" id="KW-0813">Transport</keyword>
<dbReference type="Gene3D" id="3.30.1370.130">
    <property type="match status" value="1"/>
</dbReference>
<dbReference type="InterPro" id="IPR021731">
    <property type="entry name" value="AMIN_dom"/>
</dbReference>
<evidence type="ECO:0000259" key="11">
    <source>
        <dbReference type="SMART" id="SM00965"/>
    </source>
</evidence>
<dbReference type="PANTHER" id="PTHR30604">
    <property type="entry name" value="PROTEIN TRANSPORT PROTEIN HOFQ"/>
    <property type="match status" value="1"/>
</dbReference>
<evidence type="ECO:0000256" key="8">
    <source>
        <dbReference type="RuleBase" id="RU004004"/>
    </source>
</evidence>
<proteinExistence type="inferred from homology"/>
<reference evidence="12 13" key="1">
    <citation type="submission" date="2019-02" db="EMBL/GenBank/DDBJ databases">
        <title>Genomic Encyclopedia of Type Strains, Phase IV (KMG-IV): sequencing the most valuable type-strain genomes for metagenomic binning, comparative biology and taxonomic classification.</title>
        <authorList>
            <person name="Goeker M."/>
        </authorList>
    </citation>
    <scope>NUCLEOTIDE SEQUENCE [LARGE SCALE GENOMIC DNA]</scope>
    <source>
        <strain evidence="12 13">DSM 105135</strain>
    </source>
</reference>
<evidence type="ECO:0000256" key="2">
    <source>
        <dbReference type="ARBA" id="ARBA00022448"/>
    </source>
</evidence>
<feature type="domain" description="Secretin/TonB short N-terminal" evidence="11">
    <location>
        <begin position="333"/>
        <end position="381"/>
    </location>
</feature>
<dbReference type="RefSeq" id="WP_242610163.1">
    <property type="nucleotide sequence ID" value="NZ_SHKX01000010.1"/>
</dbReference>
<keyword evidence="5" id="KW-0472">Membrane</keyword>
<comment type="similarity">
    <text evidence="7">Belongs to the bacterial secretin family.</text>
</comment>
<dbReference type="AlphaFoldDB" id="A0A4Q7ZA73"/>
<evidence type="ECO:0000256" key="3">
    <source>
        <dbReference type="ARBA" id="ARBA00022729"/>
    </source>
</evidence>
<protein>
    <submittedName>
        <fullName evidence="12">Type IV pilus assembly protein PilQ</fullName>
    </submittedName>
</protein>
<dbReference type="InterPro" id="IPR005644">
    <property type="entry name" value="NolW-like"/>
</dbReference>
<dbReference type="NCBIfam" id="TIGR02515">
    <property type="entry name" value="IV_pilus_PilQ"/>
    <property type="match status" value="1"/>
</dbReference>
<feature type="compositionally biased region" description="Low complexity" evidence="9">
    <location>
        <begin position="164"/>
        <end position="189"/>
    </location>
</feature>
<dbReference type="EMBL" id="SHKX01000010">
    <property type="protein sequence ID" value="RZU47467.1"/>
    <property type="molecule type" value="Genomic_DNA"/>
</dbReference>
<gene>
    <name evidence="12" type="ORF">EV700_0429</name>
</gene>
<evidence type="ECO:0000256" key="6">
    <source>
        <dbReference type="ARBA" id="ARBA00023237"/>
    </source>
</evidence>
<dbReference type="PRINTS" id="PR00811">
    <property type="entry name" value="BCTERIALGSPD"/>
</dbReference>
<evidence type="ECO:0000313" key="13">
    <source>
        <dbReference type="Proteomes" id="UP000292423"/>
    </source>
</evidence>
<comment type="subcellular location">
    <subcellularLocation>
        <location evidence="8">Cell outer membrane</location>
    </subcellularLocation>
    <subcellularLocation>
        <location evidence="1">Membrane</location>
    </subcellularLocation>
</comment>
<dbReference type="Pfam" id="PF07660">
    <property type="entry name" value="STN"/>
    <property type="match status" value="1"/>
</dbReference>